<dbReference type="AlphaFoldDB" id="A0A5J4R240"/>
<protein>
    <submittedName>
        <fullName evidence="1">Uncharacterized protein</fullName>
    </submittedName>
</protein>
<dbReference type="EMBL" id="SNRY01002057">
    <property type="protein sequence ID" value="KAA6327051.1"/>
    <property type="molecule type" value="Genomic_DNA"/>
</dbReference>
<accession>A0A5J4R240</accession>
<proteinExistence type="predicted"/>
<reference evidence="1" key="1">
    <citation type="submission" date="2019-03" db="EMBL/GenBank/DDBJ databases">
        <title>Single cell metagenomics reveals metabolic interactions within the superorganism composed of flagellate Streblomastix strix and complex community of Bacteroidetes bacteria on its surface.</title>
        <authorList>
            <person name="Treitli S.C."/>
            <person name="Kolisko M."/>
            <person name="Husnik F."/>
            <person name="Keeling P."/>
            <person name="Hampl V."/>
        </authorList>
    </citation>
    <scope>NUCLEOTIDE SEQUENCE</scope>
    <source>
        <strain evidence="1">STM</strain>
    </source>
</reference>
<gene>
    <name evidence="1" type="ORF">EZS27_023925</name>
</gene>
<organism evidence="1">
    <name type="scientific">termite gut metagenome</name>
    <dbReference type="NCBI Taxonomy" id="433724"/>
    <lineage>
        <taxon>unclassified sequences</taxon>
        <taxon>metagenomes</taxon>
        <taxon>organismal metagenomes</taxon>
    </lineage>
</organism>
<comment type="caution">
    <text evidence="1">The sequence shown here is derived from an EMBL/GenBank/DDBJ whole genome shotgun (WGS) entry which is preliminary data.</text>
</comment>
<evidence type="ECO:0000313" key="1">
    <source>
        <dbReference type="EMBL" id="KAA6327051.1"/>
    </source>
</evidence>
<name>A0A5J4R240_9ZZZZ</name>
<sequence length="87" mass="10209">MSIFKDRKVGINQLLGVIPDALLSHLSETAKVDYYSKILQGKKMFYLLMYGILENERLSQRTLEDTFHDPVFKMLFNPDQTELNRIK</sequence>